<dbReference type="PANTHER" id="PTHR43649:SF34">
    <property type="entry name" value="ABC TRANSPORTER PERIPLASMIC-BINDING PROTEIN YCJN-RELATED"/>
    <property type="match status" value="1"/>
</dbReference>
<protein>
    <submittedName>
        <fullName evidence="6">Multiple sugar transport system substrate-binding protein</fullName>
    </submittedName>
</protein>
<dbReference type="RefSeq" id="WP_183542588.1">
    <property type="nucleotide sequence ID" value="NZ_BMQT01000004.1"/>
</dbReference>
<evidence type="ECO:0000256" key="5">
    <source>
        <dbReference type="SAM" id="SignalP"/>
    </source>
</evidence>
<dbReference type="Pfam" id="PF01547">
    <property type="entry name" value="SBP_bac_1"/>
    <property type="match status" value="1"/>
</dbReference>
<dbReference type="Proteomes" id="UP000577707">
    <property type="component" value="Unassembled WGS sequence"/>
</dbReference>
<dbReference type="PANTHER" id="PTHR43649">
    <property type="entry name" value="ARABINOSE-BINDING PROTEIN-RELATED"/>
    <property type="match status" value="1"/>
</dbReference>
<feature type="signal peptide" evidence="5">
    <location>
        <begin position="1"/>
        <end position="24"/>
    </location>
</feature>
<evidence type="ECO:0000256" key="2">
    <source>
        <dbReference type="ARBA" id="ARBA00022448"/>
    </source>
</evidence>
<dbReference type="EMBL" id="JACHXG010000002">
    <property type="protein sequence ID" value="MBB3087928.1"/>
    <property type="molecule type" value="Genomic_DNA"/>
</dbReference>
<dbReference type="InterPro" id="IPR006059">
    <property type="entry name" value="SBP"/>
</dbReference>
<dbReference type="PROSITE" id="PS51257">
    <property type="entry name" value="PROKAR_LIPOPROTEIN"/>
    <property type="match status" value="1"/>
</dbReference>
<comment type="caution">
    <text evidence="6">The sequence shown here is derived from an EMBL/GenBank/DDBJ whole genome shotgun (WGS) entry which is preliminary data.</text>
</comment>
<dbReference type="Gene3D" id="3.40.190.10">
    <property type="entry name" value="Periplasmic binding protein-like II"/>
    <property type="match status" value="1"/>
</dbReference>
<feature type="chain" id="PRO_5039349923" evidence="5">
    <location>
        <begin position="25"/>
        <end position="467"/>
    </location>
</feature>
<proteinExistence type="inferred from homology"/>
<keyword evidence="7" id="KW-1185">Reference proteome</keyword>
<gene>
    <name evidence="6" type="ORF">FHS12_000861</name>
</gene>
<keyword evidence="2" id="KW-0813">Transport</keyword>
<accession>A0A7W5A1H0</accession>
<evidence type="ECO:0000313" key="7">
    <source>
        <dbReference type="Proteomes" id="UP000577707"/>
    </source>
</evidence>
<sequence>MTAPWRTRRWRRVGCAAVAAAVVAGTTACGPAKDTDEDTLVVWSLENLPERVAATRAIVDRFSEETGIDVQLVAVDEQQVPQLIQSAVLSDEMPDVIGALSLSYVRQIADLGLVDTAATNQVVADLGPETFEESALELTSDDEDHLAVPSDAWSQVLVYRKDLFEKAGLQPPTTYDAIRTAADELTGDGRFGITLATDPADVFTTQSFESLALSNDCQLVDTSGDAALDSPACQQAWDLYGQLATENSPRGTQSVDSTRATYFNGTAAMTVWSTFILDELAGLRNDAMPACDECEDDPEWLARNSGVVTSISGPDNPEGATYGEITSWTLLDGAPTDRASRLVEYMLSEGYEDWIGMAPEGKFPVRTGDAENPTRFTDAWEDLEAGVDTKKPLSDVYDAQTMDALRSVAENIDRWAITQGQGAVLGPVSTQLPLSKTVSELANGLPPEEAAAQAQSDVESITEEVDE</sequence>
<organism evidence="6 7">
    <name type="scientific">Nocardioides albus</name>
    <dbReference type="NCBI Taxonomy" id="1841"/>
    <lineage>
        <taxon>Bacteria</taxon>
        <taxon>Bacillati</taxon>
        <taxon>Actinomycetota</taxon>
        <taxon>Actinomycetes</taxon>
        <taxon>Propionibacteriales</taxon>
        <taxon>Nocardioidaceae</taxon>
        <taxon>Nocardioides</taxon>
    </lineage>
</organism>
<evidence type="ECO:0000256" key="3">
    <source>
        <dbReference type="ARBA" id="ARBA00022729"/>
    </source>
</evidence>
<evidence type="ECO:0000256" key="1">
    <source>
        <dbReference type="ARBA" id="ARBA00008520"/>
    </source>
</evidence>
<evidence type="ECO:0000313" key="6">
    <source>
        <dbReference type="EMBL" id="MBB3087928.1"/>
    </source>
</evidence>
<reference evidence="6 7" key="1">
    <citation type="submission" date="2020-08" db="EMBL/GenBank/DDBJ databases">
        <title>Genomic Encyclopedia of Type Strains, Phase III (KMG-III): the genomes of soil and plant-associated and newly described type strains.</title>
        <authorList>
            <person name="Whitman W."/>
        </authorList>
    </citation>
    <scope>NUCLEOTIDE SEQUENCE [LARGE SCALE GENOMIC DNA]</scope>
    <source>
        <strain evidence="6 7">CECT 3302</strain>
    </source>
</reference>
<keyword evidence="6" id="KW-0762">Sugar transport</keyword>
<feature type="region of interest" description="Disordered" evidence="4">
    <location>
        <begin position="444"/>
        <end position="467"/>
    </location>
</feature>
<comment type="similarity">
    <text evidence="1">Belongs to the bacterial solute-binding protein 1 family.</text>
</comment>
<dbReference type="SUPFAM" id="SSF53850">
    <property type="entry name" value="Periplasmic binding protein-like II"/>
    <property type="match status" value="1"/>
</dbReference>
<evidence type="ECO:0000256" key="4">
    <source>
        <dbReference type="SAM" id="MobiDB-lite"/>
    </source>
</evidence>
<dbReference type="AlphaFoldDB" id="A0A7W5A1H0"/>
<dbReference type="InterPro" id="IPR050490">
    <property type="entry name" value="Bact_solute-bd_prot1"/>
</dbReference>
<keyword evidence="3 5" id="KW-0732">Signal</keyword>
<name>A0A7W5A1H0_9ACTN</name>